<feature type="transmembrane region" description="Helical" evidence="8">
    <location>
        <begin position="704"/>
        <end position="725"/>
    </location>
</feature>
<feature type="transmembrane region" description="Helical" evidence="8">
    <location>
        <begin position="498"/>
        <end position="526"/>
    </location>
</feature>
<protein>
    <recommendedName>
        <fullName evidence="14">DUF221-domain-containing protein</fullName>
    </recommendedName>
</protein>
<dbReference type="InterPro" id="IPR045122">
    <property type="entry name" value="Csc1-like"/>
</dbReference>
<evidence type="ECO:0000259" key="10">
    <source>
        <dbReference type="Pfam" id="PF13967"/>
    </source>
</evidence>
<dbReference type="PANTHER" id="PTHR13018">
    <property type="entry name" value="PROBABLE MEMBRANE PROTEIN DUF221-RELATED"/>
    <property type="match status" value="1"/>
</dbReference>
<dbReference type="InterPro" id="IPR032880">
    <property type="entry name" value="CSC1/OSCA1-like_N"/>
</dbReference>
<feature type="domain" description="CSC1/OSCA1-like cytosolic" evidence="11">
    <location>
        <begin position="246"/>
        <end position="441"/>
    </location>
</feature>
<dbReference type="EMBL" id="JAEPQZ010000008">
    <property type="protein sequence ID" value="KAG2178083.1"/>
    <property type="molecule type" value="Genomic_DNA"/>
</dbReference>
<dbReference type="InterPro" id="IPR003864">
    <property type="entry name" value="CSC1/OSCA1-like_7TM"/>
</dbReference>
<organism evidence="12 13">
    <name type="scientific">Mortierella isabellina</name>
    <name type="common">Filamentous fungus</name>
    <name type="synonym">Umbelopsis isabellina</name>
    <dbReference type="NCBI Taxonomy" id="91625"/>
    <lineage>
        <taxon>Eukaryota</taxon>
        <taxon>Fungi</taxon>
        <taxon>Fungi incertae sedis</taxon>
        <taxon>Mucoromycota</taxon>
        <taxon>Mucoromycotina</taxon>
        <taxon>Umbelopsidomycetes</taxon>
        <taxon>Umbelopsidales</taxon>
        <taxon>Umbelopsidaceae</taxon>
        <taxon>Umbelopsis</taxon>
    </lineage>
</organism>
<gene>
    <name evidence="12" type="ORF">INT43_003336</name>
</gene>
<name>A0A8H7PQ28_MORIS</name>
<feature type="compositionally biased region" description="Polar residues" evidence="7">
    <location>
        <begin position="997"/>
        <end position="1010"/>
    </location>
</feature>
<feature type="compositionally biased region" description="Polar residues" evidence="7">
    <location>
        <begin position="812"/>
        <end position="828"/>
    </location>
</feature>
<evidence type="ECO:0008006" key="14">
    <source>
        <dbReference type="Google" id="ProtNLM"/>
    </source>
</evidence>
<keyword evidence="4 8" id="KW-0812">Transmembrane</keyword>
<evidence type="ECO:0000256" key="1">
    <source>
        <dbReference type="ARBA" id="ARBA00004141"/>
    </source>
</evidence>
<feature type="region of interest" description="Disordered" evidence="7">
    <location>
        <begin position="800"/>
        <end position="846"/>
    </location>
</feature>
<evidence type="ECO:0000256" key="5">
    <source>
        <dbReference type="ARBA" id="ARBA00022989"/>
    </source>
</evidence>
<evidence type="ECO:0000259" key="9">
    <source>
        <dbReference type="Pfam" id="PF02714"/>
    </source>
</evidence>
<dbReference type="Proteomes" id="UP000654370">
    <property type="component" value="Unassembled WGS sequence"/>
</dbReference>
<dbReference type="Pfam" id="PF02714">
    <property type="entry name" value="RSN1_7TM"/>
    <property type="match status" value="1"/>
</dbReference>
<proteinExistence type="inferred from homology"/>
<dbReference type="AlphaFoldDB" id="A0A8H7PQ28"/>
<evidence type="ECO:0000256" key="7">
    <source>
        <dbReference type="SAM" id="MobiDB-lite"/>
    </source>
</evidence>
<comment type="caution">
    <text evidence="12">The sequence shown here is derived from an EMBL/GenBank/DDBJ whole genome shotgun (WGS) entry which is preliminary data.</text>
</comment>
<accession>A0A8H7PQ28</accession>
<feature type="transmembrane region" description="Helical" evidence="8">
    <location>
        <begin position="664"/>
        <end position="684"/>
    </location>
</feature>
<comment type="subcellular location">
    <subcellularLocation>
        <location evidence="1">Membrane</location>
        <topology evidence="1">Multi-pass membrane protein</topology>
    </subcellularLocation>
</comment>
<keyword evidence="6 8" id="KW-0472">Membrane</keyword>
<evidence type="ECO:0000256" key="4">
    <source>
        <dbReference type="ARBA" id="ARBA00022692"/>
    </source>
</evidence>
<feature type="region of interest" description="Disordered" evidence="7">
    <location>
        <begin position="775"/>
        <end position="794"/>
    </location>
</feature>
<keyword evidence="5 8" id="KW-1133">Transmembrane helix</keyword>
<keyword evidence="13" id="KW-1185">Reference proteome</keyword>
<feature type="compositionally biased region" description="Acidic residues" evidence="7">
    <location>
        <begin position="1046"/>
        <end position="1057"/>
    </location>
</feature>
<reference evidence="12" key="1">
    <citation type="submission" date="2020-12" db="EMBL/GenBank/DDBJ databases">
        <title>Metabolic potential, ecology and presence of endohyphal bacteria is reflected in genomic diversity of Mucoromycotina.</title>
        <authorList>
            <person name="Muszewska A."/>
            <person name="Okrasinska A."/>
            <person name="Steczkiewicz K."/>
            <person name="Drgas O."/>
            <person name="Orlowska M."/>
            <person name="Perlinska-Lenart U."/>
            <person name="Aleksandrzak-Piekarczyk T."/>
            <person name="Szatraj K."/>
            <person name="Zielenkiewicz U."/>
            <person name="Pilsyk S."/>
            <person name="Malc E."/>
            <person name="Mieczkowski P."/>
            <person name="Kruszewska J.S."/>
            <person name="Biernat P."/>
            <person name="Pawlowska J."/>
        </authorList>
    </citation>
    <scope>NUCLEOTIDE SEQUENCE</scope>
    <source>
        <strain evidence="12">WA0000067209</strain>
    </source>
</reference>
<comment type="similarity">
    <text evidence="2">Belongs to the CSC1 (TC 1.A.17) family.</text>
</comment>
<feature type="compositionally biased region" description="Polar residues" evidence="7">
    <location>
        <begin position="1078"/>
        <end position="1087"/>
    </location>
</feature>
<dbReference type="GO" id="GO:0005886">
    <property type="term" value="C:plasma membrane"/>
    <property type="evidence" value="ECO:0007669"/>
    <property type="project" value="TreeGrafter"/>
</dbReference>
<feature type="transmembrane region" description="Helical" evidence="8">
    <location>
        <begin position="731"/>
        <end position="748"/>
    </location>
</feature>
<evidence type="ECO:0000256" key="8">
    <source>
        <dbReference type="SAM" id="Phobius"/>
    </source>
</evidence>
<dbReference type="Pfam" id="PF14703">
    <property type="entry name" value="PHM7_cyt"/>
    <property type="match status" value="1"/>
</dbReference>
<feature type="transmembrane region" description="Helical" evidence="8">
    <location>
        <begin position="455"/>
        <end position="478"/>
    </location>
</feature>
<feature type="transmembrane region" description="Helical" evidence="8">
    <location>
        <begin position="203"/>
        <end position="223"/>
    </location>
</feature>
<evidence type="ECO:0000259" key="11">
    <source>
        <dbReference type="Pfam" id="PF14703"/>
    </source>
</evidence>
<evidence type="ECO:0000313" key="12">
    <source>
        <dbReference type="EMBL" id="KAG2178083.1"/>
    </source>
</evidence>
<feature type="transmembrane region" description="Helical" evidence="8">
    <location>
        <begin position="641"/>
        <end position="658"/>
    </location>
</feature>
<feature type="domain" description="CSC1/OSCA1-like N-terminal transmembrane" evidence="10">
    <location>
        <begin position="117"/>
        <end position="225"/>
    </location>
</feature>
<dbReference type="InterPro" id="IPR027815">
    <property type="entry name" value="CSC1/OSCA1-like_cyt"/>
</dbReference>
<evidence type="ECO:0000256" key="3">
    <source>
        <dbReference type="ARBA" id="ARBA00022448"/>
    </source>
</evidence>
<sequence length="1087" mass="120465">MSTSLSTAFSGSAALSGSASQTSIGTVLTTVSPMNSSTLAIPPSVTSTLQTTTSSVVAAAATSSSNPSPYSPECILNWGSGCNNVSGTFVSSAQNVSGLTGQLIICASLVNIVSAAKKYEKLPDSFFGWIIPLIRVSQEEVLDKVGLDAVVMLQFLALGFKMFSICSFFGVTVLVPITVKTGNITAGDPQTLSIVSMTNSSNYLIPYLVFTYVFCLVAFWLMYRNYGHYVALRRRYMIRHKNSLQARSVMVTGIPRHMQTDQKLAEYFEDLGLGPVESAHVVRYVKTVRSTVAQRSSYLRSLETYYAKYWGNPCEDPHYDPDTILDEADNEDDQDQAVTAAQKSTVPYIVKKRKRPTTRTGFLGLFGEKVDAIDYYTRKFIDADDKVMELRSQKNFQTSSVGFVTFETIVGATLASQVLIDGVPFRMRTKLAKEPRDIYWKSILIPGRQRIFREFITYVLLLALIVFWTVPVSFFSTLTSPQTLSKIIPSLANNHNAVVQAIVQGILPPLAVNIFMALLPLILDALGELQGISSRSALAEATLSKFFFFQIFNVLLVFTIASTLSKTLQDIIQNPSAVANLLATTLPQVAPFFINYVILQGILLMPLNLLLIGALIVRGFNYLFLCKTPRDYAEARAPQNFMYGWSYPTPLLMFVVVLEYSTVAPLILLFGTVYFAMAFLVYKYQLLYVYFHPYETAGAAWPMIFPRIITGMIIFQLTMTGLFFLKRYITLGALCIPLIVITIIYKVAMDKAYYKSTKALPLHFLKEEMMTLPTHDISEHEETDNRRSSRRSSMMSFNSVFNRNRPSDAHSTKSAQQLEISKQASDSPKNVGEGDNQYAEHQQELARKASRLRKKVVLEFDDYEAVADKSTDYRQPPQSLNNGILDTGLRRYGNPALVGVMPQLWLPVKANPGSSATPRRSHAQRLKTASQLTAGLSKMVKRAESARRAVSGKTGTVRRPRRKPANVVENCEVPRDAHQPLVSSTDLPADTAIDMISQKSTSEDAPTTYPTIKFADEAGISGTDQDDGPRSVASEKEHTAASVADVESDDSDPESDADANAPEIHKTYYHHPEKRHSTYTISSSNAQ</sequence>
<evidence type="ECO:0000256" key="2">
    <source>
        <dbReference type="ARBA" id="ARBA00007779"/>
    </source>
</evidence>
<feature type="transmembrane region" description="Helical" evidence="8">
    <location>
        <begin position="546"/>
        <end position="565"/>
    </location>
</feature>
<dbReference type="PANTHER" id="PTHR13018:SF5">
    <property type="entry name" value="RE44586P"/>
    <property type="match status" value="1"/>
</dbReference>
<feature type="compositionally biased region" description="Basic and acidic residues" evidence="7">
    <location>
        <begin position="1027"/>
        <end position="1039"/>
    </location>
</feature>
<evidence type="ECO:0000256" key="6">
    <source>
        <dbReference type="ARBA" id="ARBA00023136"/>
    </source>
</evidence>
<feature type="compositionally biased region" description="Basic and acidic residues" evidence="7">
    <location>
        <begin position="776"/>
        <end position="787"/>
    </location>
</feature>
<dbReference type="Pfam" id="PF13967">
    <property type="entry name" value="RSN1_TM"/>
    <property type="match status" value="1"/>
</dbReference>
<keyword evidence="3" id="KW-0813">Transport</keyword>
<feature type="domain" description="CSC1/OSCA1-like 7TM region" evidence="9">
    <location>
        <begin position="453"/>
        <end position="723"/>
    </location>
</feature>
<dbReference type="GO" id="GO:0005227">
    <property type="term" value="F:calcium-activated cation channel activity"/>
    <property type="evidence" value="ECO:0007669"/>
    <property type="project" value="InterPro"/>
</dbReference>
<dbReference type="OrthoDB" id="1689567at2759"/>
<feature type="region of interest" description="Disordered" evidence="7">
    <location>
        <begin position="939"/>
        <end position="1087"/>
    </location>
</feature>
<evidence type="ECO:0000313" key="13">
    <source>
        <dbReference type="Proteomes" id="UP000654370"/>
    </source>
</evidence>
<feature type="transmembrane region" description="Helical" evidence="8">
    <location>
        <begin position="593"/>
        <end position="620"/>
    </location>
</feature>